<dbReference type="InterPro" id="IPR017440">
    <property type="entry name" value="Cit_synth/succinyl-CoA_lig_AS"/>
</dbReference>
<dbReference type="Pfam" id="PF00285">
    <property type="entry name" value="Citrate_synt"/>
    <property type="match status" value="1"/>
</dbReference>
<comment type="catalytic activity">
    <reaction evidence="13">
        <text>oxaloacetate + acetyl-CoA + ADP + phosphate = citrate + ATP + CoA</text>
        <dbReference type="Rhea" id="RHEA:21160"/>
        <dbReference type="ChEBI" id="CHEBI:16452"/>
        <dbReference type="ChEBI" id="CHEBI:16947"/>
        <dbReference type="ChEBI" id="CHEBI:30616"/>
        <dbReference type="ChEBI" id="CHEBI:43474"/>
        <dbReference type="ChEBI" id="CHEBI:57287"/>
        <dbReference type="ChEBI" id="CHEBI:57288"/>
        <dbReference type="ChEBI" id="CHEBI:456216"/>
        <dbReference type="EC" id="2.3.3.8"/>
    </reaction>
</comment>
<evidence type="ECO:0000313" key="16">
    <source>
        <dbReference type="EMBL" id="KAL2506839.1"/>
    </source>
</evidence>
<comment type="subcellular location">
    <subcellularLocation>
        <location evidence="1">Cytoplasm</location>
        <location evidence="1">Cytosol</location>
    </subcellularLocation>
</comment>
<dbReference type="Gene3D" id="3.40.50.261">
    <property type="entry name" value="Succinyl-CoA synthetase domains"/>
    <property type="match status" value="1"/>
</dbReference>
<evidence type="ECO:0000259" key="15">
    <source>
        <dbReference type="Pfam" id="PF00549"/>
    </source>
</evidence>
<dbReference type="FunFam" id="1.10.230.10:FF:000005">
    <property type="entry name" value="ATP-citrate synthase subunit 1"/>
    <property type="match status" value="1"/>
</dbReference>
<keyword evidence="4" id="KW-0963">Cytoplasm</keyword>
<dbReference type="SUPFAM" id="SSF48256">
    <property type="entry name" value="Citrate synthase"/>
    <property type="match status" value="1"/>
</dbReference>
<dbReference type="InterPro" id="IPR016102">
    <property type="entry name" value="Succinyl-CoA_synth-like"/>
</dbReference>
<dbReference type="InterPro" id="IPR033847">
    <property type="entry name" value="Citrt_syn/SCS-alpha_CS"/>
</dbReference>
<dbReference type="InterPro" id="IPR002020">
    <property type="entry name" value="Citrate_synthase"/>
</dbReference>
<accession>A0ABD1T287</accession>
<reference evidence="17" key="1">
    <citation type="submission" date="2024-07" db="EMBL/GenBank/DDBJ databases">
        <title>Two chromosome-level genome assemblies of Korean endemic species Abeliophyllum distichum and Forsythia ovata (Oleaceae).</title>
        <authorList>
            <person name="Jang H."/>
        </authorList>
    </citation>
    <scope>NUCLEOTIDE SEQUENCE [LARGE SCALE GENOMIC DNA]</scope>
</reference>
<dbReference type="EMBL" id="JBFOLK010000006">
    <property type="protein sequence ID" value="KAL2506839.1"/>
    <property type="molecule type" value="Genomic_DNA"/>
</dbReference>
<keyword evidence="6" id="KW-0808">Transferase</keyword>
<dbReference type="PROSITE" id="PS01216">
    <property type="entry name" value="SUCCINYL_COA_LIG_1"/>
    <property type="match status" value="1"/>
</dbReference>
<dbReference type="FunFam" id="3.40.50.720:FF:000136">
    <property type="entry name" value="ATP-citrate synthase beta chain protein"/>
    <property type="match status" value="1"/>
</dbReference>
<evidence type="ECO:0000256" key="1">
    <source>
        <dbReference type="ARBA" id="ARBA00004514"/>
    </source>
</evidence>
<evidence type="ECO:0000256" key="11">
    <source>
        <dbReference type="ARBA" id="ARBA00023098"/>
    </source>
</evidence>
<dbReference type="GO" id="GO:0006629">
    <property type="term" value="P:lipid metabolic process"/>
    <property type="evidence" value="ECO:0007669"/>
    <property type="project" value="UniProtKB-KW"/>
</dbReference>
<dbReference type="PRINTS" id="PR01798">
    <property type="entry name" value="SCOASYNTHASE"/>
</dbReference>
<keyword evidence="9" id="KW-0067">ATP-binding</keyword>
<dbReference type="SUPFAM" id="SSF51735">
    <property type="entry name" value="NAD(P)-binding Rossmann-fold domains"/>
    <property type="match status" value="1"/>
</dbReference>
<dbReference type="InterPro" id="IPR005811">
    <property type="entry name" value="SUCC_ACL_C"/>
</dbReference>
<dbReference type="EC" id="2.3.3.8" evidence="3"/>
<evidence type="ECO:0000256" key="2">
    <source>
        <dbReference type="ARBA" id="ARBA00011412"/>
    </source>
</evidence>
<dbReference type="PANTHER" id="PTHR23118">
    <property type="entry name" value="ATP-CITRATE SYNTHASE"/>
    <property type="match status" value="1"/>
</dbReference>
<keyword evidence="8" id="KW-0547">Nucleotide-binding</keyword>
<keyword evidence="17" id="KW-1185">Reference proteome</keyword>
<comment type="subunit">
    <text evidence="2">Heterooctamer of 4 alpha and 4 beta chains.</text>
</comment>
<evidence type="ECO:0000256" key="3">
    <source>
        <dbReference type="ARBA" id="ARBA00012639"/>
    </source>
</evidence>
<dbReference type="InterPro" id="IPR016143">
    <property type="entry name" value="Citrate_synth-like_sm_a-sub"/>
</dbReference>
<evidence type="ECO:0000256" key="10">
    <source>
        <dbReference type="ARBA" id="ARBA00022842"/>
    </source>
</evidence>
<dbReference type="InterPro" id="IPR036969">
    <property type="entry name" value="Citrate_synthase_sf"/>
</dbReference>
<evidence type="ECO:0000256" key="7">
    <source>
        <dbReference type="ARBA" id="ARBA00022723"/>
    </source>
</evidence>
<evidence type="ECO:0000256" key="4">
    <source>
        <dbReference type="ARBA" id="ARBA00022490"/>
    </source>
</evidence>
<dbReference type="Gene3D" id="1.10.230.10">
    <property type="entry name" value="Cytochrome P450-Terp, domain 2"/>
    <property type="match status" value="1"/>
</dbReference>
<dbReference type="FunFam" id="3.40.50.261:FF:000003">
    <property type="entry name" value="ATP-citrate synthase subunit"/>
    <property type="match status" value="1"/>
</dbReference>
<name>A0ABD1T287_9LAMI</name>
<evidence type="ECO:0000256" key="12">
    <source>
        <dbReference type="ARBA" id="ARBA00023315"/>
    </source>
</evidence>
<evidence type="ECO:0000256" key="5">
    <source>
        <dbReference type="ARBA" id="ARBA00022516"/>
    </source>
</evidence>
<dbReference type="GO" id="GO:0005829">
    <property type="term" value="C:cytosol"/>
    <property type="evidence" value="ECO:0007669"/>
    <property type="project" value="UniProtKB-SubCell"/>
</dbReference>
<dbReference type="AlphaFoldDB" id="A0ABD1T287"/>
<proteinExistence type="inferred from homology"/>
<dbReference type="PANTHER" id="PTHR23118:SF42">
    <property type="entry name" value="ATP-CITRATE SYNTHASE"/>
    <property type="match status" value="1"/>
</dbReference>
<keyword evidence="7" id="KW-0479">Metal-binding</keyword>
<comment type="caution">
    <text evidence="16">The sequence shown here is derived from an EMBL/GenBank/DDBJ whole genome shotgun (WGS) entry which is preliminary data.</text>
</comment>
<dbReference type="Gene3D" id="3.40.50.720">
    <property type="entry name" value="NAD(P)-binding Rossmann-like Domain"/>
    <property type="match status" value="1"/>
</dbReference>
<protein>
    <recommendedName>
        <fullName evidence="3">ATP citrate synthase</fullName>
        <ecNumber evidence="3">2.3.3.8</ecNumber>
    </recommendedName>
</protein>
<organism evidence="16 17">
    <name type="scientific">Abeliophyllum distichum</name>
    <dbReference type="NCBI Taxonomy" id="126358"/>
    <lineage>
        <taxon>Eukaryota</taxon>
        <taxon>Viridiplantae</taxon>
        <taxon>Streptophyta</taxon>
        <taxon>Embryophyta</taxon>
        <taxon>Tracheophyta</taxon>
        <taxon>Spermatophyta</taxon>
        <taxon>Magnoliopsida</taxon>
        <taxon>eudicotyledons</taxon>
        <taxon>Gunneridae</taxon>
        <taxon>Pentapetalae</taxon>
        <taxon>asterids</taxon>
        <taxon>lamiids</taxon>
        <taxon>Lamiales</taxon>
        <taxon>Oleaceae</taxon>
        <taxon>Forsythieae</taxon>
        <taxon>Abeliophyllum</taxon>
    </lineage>
</organism>
<evidence type="ECO:0000256" key="9">
    <source>
        <dbReference type="ARBA" id="ARBA00022840"/>
    </source>
</evidence>
<dbReference type="GO" id="GO:0006085">
    <property type="term" value="P:acetyl-CoA biosynthetic process"/>
    <property type="evidence" value="ECO:0007669"/>
    <property type="project" value="UniProtKB-ARBA"/>
</dbReference>
<dbReference type="InterPro" id="IPR036291">
    <property type="entry name" value="NAD(P)-bd_dom_sf"/>
</dbReference>
<keyword evidence="11" id="KW-0443">Lipid metabolism</keyword>
<keyword evidence="5" id="KW-0444">Lipid biosynthesis</keyword>
<evidence type="ECO:0000256" key="6">
    <source>
        <dbReference type="ARBA" id="ARBA00022679"/>
    </source>
</evidence>
<gene>
    <name evidence="16" type="ORF">Adt_22460</name>
</gene>
<comment type="similarity">
    <text evidence="14">Belongs to the succinate/malate CoA ligase alpha subunit family.</text>
</comment>
<dbReference type="GO" id="GO:0005524">
    <property type="term" value="F:ATP binding"/>
    <property type="evidence" value="ECO:0007669"/>
    <property type="project" value="UniProtKB-KW"/>
</dbReference>
<keyword evidence="10" id="KW-0460">Magnesium</keyword>
<dbReference type="CDD" id="cd06100">
    <property type="entry name" value="CCL_ACL-C"/>
    <property type="match status" value="1"/>
</dbReference>
<evidence type="ECO:0000256" key="14">
    <source>
        <dbReference type="ARBA" id="ARBA00060724"/>
    </source>
</evidence>
<evidence type="ECO:0000256" key="8">
    <source>
        <dbReference type="ARBA" id="ARBA00022741"/>
    </source>
</evidence>
<dbReference type="Proteomes" id="UP001604336">
    <property type="component" value="Unassembled WGS sequence"/>
</dbReference>
<keyword evidence="12" id="KW-0012">Acyltransferase</keyword>
<feature type="domain" description="ATP-citrate synthase/succinyl-CoA ligase C-terminal" evidence="15">
    <location>
        <begin position="173"/>
        <end position="298"/>
    </location>
</feature>
<evidence type="ECO:0000256" key="13">
    <source>
        <dbReference type="ARBA" id="ARBA00047593"/>
    </source>
</evidence>
<dbReference type="Pfam" id="PF00549">
    <property type="entry name" value="Ligase_CoA"/>
    <property type="match status" value="1"/>
</dbReference>
<evidence type="ECO:0000313" key="17">
    <source>
        <dbReference type="Proteomes" id="UP001604336"/>
    </source>
</evidence>
<dbReference type="PROSITE" id="PS00399">
    <property type="entry name" value="SUCCINYL_COA_LIG_2"/>
    <property type="match status" value="1"/>
</dbReference>
<sequence>MATGQLFSRTTQALFYNYKQLPIQRMLDFDFLCGRETPSVAGIINPGSEGFQKLFFGQEEIAIPVHSTIEAACAAHPIADVFINFASYRSATASSMAALKQATIKVVAIIAEGVPESDTKQLIAYARTNNKVVIGPATVGGIQAGAFKIGDTAGTLDNIIHCKLYRPGSVGFVSKSGGMSNELYNTIARVTNGIFEGIAIGGDVFPGSTLSDHVLRFNNIPQVKMVVVLGELGGHDEYSLVEALKQGKINKPVVAWVSGTCARLFKSEVQFGHAGAKSGGEVESAQAKNQALREAGAIVPTSYEALEGAIKETYEKLVEEGRVTPVKEVTPPQIPEDLNTAIKSGKVRAPTHIISTISDDRGEEPAYAGVPMSSIVEQGLGAGDVISLLFASCYVLTMVPCVSGAHNTIVTARAGKDLVSSLVSGLLTIGPRFGGAIDDAARYFKEAYDKGLTPYEFVESMKRKGIRVPGIGHRIKSSDNRDKRVELLQRFARSNFPSVKYMEYAVEVETYTLTKANNLVLNVDGAIGSLFLDLLAGSGMFTKQEIDEIVGIGYLNGLFVLARSIGLIGHTFDQKRLKQPLYRHPWEDVLYTK</sequence>
<dbReference type="GO" id="GO:0046872">
    <property type="term" value="F:metal ion binding"/>
    <property type="evidence" value="ECO:0007669"/>
    <property type="project" value="UniProtKB-KW"/>
</dbReference>
<dbReference type="GO" id="GO:0003878">
    <property type="term" value="F:ATP citrate synthase activity"/>
    <property type="evidence" value="ECO:0007669"/>
    <property type="project" value="UniProtKB-EC"/>
</dbReference>